<accession>A0ACB9CPT9</accession>
<keyword evidence="2" id="KW-1185">Reference proteome</keyword>
<reference evidence="2" key="1">
    <citation type="journal article" date="2022" name="Mol. Ecol. Resour.">
        <title>The genomes of chicory, endive, great burdock and yacon provide insights into Asteraceae palaeo-polyploidization history and plant inulin production.</title>
        <authorList>
            <person name="Fan W."/>
            <person name="Wang S."/>
            <person name="Wang H."/>
            <person name="Wang A."/>
            <person name="Jiang F."/>
            <person name="Liu H."/>
            <person name="Zhao H."/>
            <person name="Xu D."/>
            <person name="Zhang Y."/>
        </authorList>
    </citation>
    <scope>NUCLEOTIDE SEQUENCE [LARGE SCALE GENOMIC DNA]</scope>
    <source>
        <strain evidence="2">cv. Niubang</strain>
    </source>
</reference>
<evidence type="ECO:0000313" key="1">
    <source>
        <dbReference type="EMBL" id="KAI3736314.1"/>
    </source>
</evidence>
<sequence>MAGGGVIASANSKACPENLTFNIDLIFGYDIGISDIFGSESSYFRLTEFEFMLRMVKVSWPKTLKKWFSVKNKAEDFHADDFSYGVNGGGLLIATAKHTHHVFARTHLHATNLLQHLWRKDLTHVLDQILMQLPLILVP</sequence>
<comment type="caution">
    <text evidence="1">The sequence shown here is derived from an EMBL/GenBank/DDBJ whole genome shotgun (WGS) entry which is preliminary data.</text>
</comment>
<organism evidence="1 2">
    <name type="scientific">Arctium lappa</name>
    <name type="common">Greater burdock</name>
    <name type="synonym">Lappa major</name>
    <dbReference type="NCBI Taxonomy" id="4217"/>
    <lineage>
        <taxon>Eukaryota</taxon>
        <taxon>Viridiplantae</taxon>
        <taxon>Streptophyta</taxon>
        <taxon>Embryophyta</taxon>
        <taxon>Tracheophyta</taxon>
        <taxon>Spermatophyta</taxon>
        <taxon>Magnoliopsida</taxon>
        <taxon>eudicotyledons</taxon>
        <taxon>Gunneridae</taxon>
        <taxon>Pentapetalae</taxon>
        <taxon>asterids</taxon>
        <taxon>campanulids</taxon>
        <taxon>Asterales</taxon>
        <taxon>Asteraceae</taxon>
        <taxon>Carduoideae</taxon>
        <taxon>Cardueae</taxon>
        <taxon>Arctiinae</taxon>
        <taxon>Arctium</taxon>
    </lineage>
</organism>
<reference evidence="1 2" key="2">
    <citation type="journal article" date="2022" name="Mol. Ecol. Resour.">
        <title>The genomes of chicory, endive, great burdock and yacon provide insights into Asteraceae paleo-polyploidization history and plant inulin production.</title>
        <authorList>
            <person name="Fan W."/>
            <person name="Wang S."/>
            <person name="Wang H."/>
            <person name="Wang A."/>
            <person name="Jiang F."/>
            <person name="Liu H."/>
            <person name="Zhao H."/>
            <person name="Xu D."/>
            <person name="Zhang Y."/>
        </authorList>
    </citation>
    <scope>NUCLEOTIDE SEQUENCE [LARGE SCALE GENOMIC DNA]</scope>
    <source>
        <strain evidence="2">cv. Niubang</strain>
    </source>
</reference>
<proteinExistence type="predicted"/>
<dbReference type="Proteomes" id="UP001055879">
    <property type="component" value="Linkage Group LG04"/>
</dbReference>
<protein>
    <submittedName>
        <fullName evidence="1">Uncharacterized protein</fullName>
    </submittedName>
</protein>
<evidence type="ECO:0000313" key="2">
    <source>
        <dbReference type="Proteomes" id="UP001055879"/>
    </source>
</evidence>
<gene>
    <name evidence="1" type="ORF">L6452_15853</name>
</gene>
<dbReference type="EMBL" id="CM042050">
    <property type="protein sequence ID" value="KAI3736314.1"/>
    <property type="molecule type" value="Genomic_DNA"/>
</dbReference>
<name>A0ACB9CPT9_ARCLA</name>